<dbReference type="EMBL" id="JABSTU010000011">
    <property type="protein sequence ID" value="KAH8010048.1"/>
    <property type="molecule type" value="Genomic_DNA"/>
</dbReference>
<evidence type="ECO:0000313" key="2">
    <source>
        <dbReference type="EMBL" id="KAH8010048.1"/>
    </source>
</evidence>
<protein>
    <submittedName>
        <fullName evidence="2">Uncharacterized protein</fullName>
    </submittedName>
</protein>
<sequence length="212" mass="24206">MEDKPEIGAASDTEERVLEDLKEYLSDGLKIEGPFGLQSPLLFTPSNSNWTTPVTNFWSPVPHRRPAGSGVQRKHRTIRRNTCNDKLQIVSPTSVMQSASPTANHLEGLHLSPLDLTKCNKTGSPCEIPVTLQDRSQEEKTKCILEASRKISSAFEAFRVAGLQLQRNLKEEAAMKREKRKLELQVLRLRKEKLYLNMHRRRELKRNKGHIE</sequence>
<feature type="coiled-coil region" evidence="1">
    <location>
        <begin position="165"/>
        <end position="192"/>
    </location>
</feature>
<gene>
    <name evidence="2" type="ORF">HPB51_024433</name>
</gene>
<evidence type="ECO:0000313" key="3">
    <source>
        <dbReference type="Proteomes" id="UP000821866"/>
    </source>
</evidence>
<dbReference type="AlphaFoldDB" id="A0A9J6D7L5"/>
<reference evidence="2" key="2">
    <citation type="submission" date="2021-09" db="EMBL/GenBank/DDBJ databases">
        <authorList>
            <person name="Jia N."/>
            <person name="Wang J."/>
            <person name="Shi W."/>
            <person name="Du L."/>
            <person name="Sun Y."/>
            <person name="Zhan W."/>
            <person name="Jiang J."/>
            <person name="Wang Q."/>
            <person name="Zhang B."/>
            <person name="Ji P."/>
            <person name="Sakyi L.B."/>
            <person name="Cui X."/>
            <person name="Yuan T."/>
            <person name="Jiang B."/>
            <person name="Yang W."/>
            <person name="Lam T.T.-Y."/>
            <person name="Chang Q."/>
            <person name="Ding S."/>
            <person name="Wang X."/>
            <person name="Zhu J."/>
            <person name="Ruan X."/>
            <person name="Zhao L."/>
            <person name="Wei J."/>
            <person name="Que T."/>
            <person name="Du C."/>
            <person name="Cheng J."/>
            <person name="Dai P."/>
            <person name="Han X."/>
            <person name="Huang E."/>
            <person name="Gao Y."/>
            <person name="Liu J."/>
            <person name="Shao H."/>
            <person name="Ye R."/>
            <person name="Li L."/>
            <person name="Wei W."/>
            <person name="Wang X."/>
            <person name="Wang C."/>
            <person name="Huo Q."/>
            <person name="Li W."/>
            <person name="Guo W."/>
            <person name="Chen H."/>
            <person name="Chen S."/>
            <person name="Zhou L."/>
            <person name="Zhou L."/>
            <person name="Ni X."/>
            <person name="Tian J."/>
            <person name="Zhou Y."/>
            <person name="Sheng Y."/>
            <person name="Liu T."/>
            <person name="Pan Y."/>
            <person name="Xia L."/>
            <person name="Li J."/>
            <person name="Zhao F."/>
            <person name="Cao W."/>
        </authorList>
    </citation>
    <scope>NUCLEOTIDE SEQUENCE</scope>
    <source>
        <strain evidence="2">Rmic-2018</strain>
        <tissue evidence="2">Larvae</tissue>
    </source>
</reference>
<name>A0A9J6D7L5_RHIMP</name>
<proteinExistence type="predicted"/>
<accession>A0A9J6D7L5</accession>
<keyword evidence="3" id="KW-1185">Reference proteome</keyword>
<dbReference type="Proteomes" id="UP000821866">
    <property type="component" value="Chromosome 9"/>
</dbReference>
<evidence type="ECO:0000256" key="1">
    <source>
        <dbReference type="SAM" id="Coils"/>
    </source>
</evidence>
<comment type="caution">
    <text evidence="2">The sequence shown here is derived from an EMBL/GenBank/DDBJ whole genome shotgun (WGS) entry which is preliminary data.</text>
</comment>
<reference evidence="2" key="1">
    <citation type="journal article" date="2020" name="Cell">
        <title>Large-Scale Comparative Analyses of Tick Genomes Elucidate Their Genetic Diversity and Vector Capacities.</title>
        <authorList>
            <consortium name="Tick Genome and Microbiome Consortium (TIGMIC)"/>
            <person name="Jia N."/>
            <person name="Wang J."/>
            <person name="Shi W."/>
            <person name="Du L."/>
            <person name="Sun Y."/>
            <person name="Zhan W."/>
            <person name="Jiang J.F."/>
            <person name="Wang Q."/>
            <person name="Zhang B."/>
            <person name="Ji P."/>
            <person name="Bell-Sakyi L."/>
            <person name="Cui X.M."/>
            <person name="Yuan T.T."/>
            <person name="Jiang B.G."/>
            <person name="Yang W.F."/>
            <person name="Lam T.T."/>
            <person name="Chang Q.C."/>
            <person name="Ding S.J."/>
            <person name="Wang X.J."/>
            <person name="Zhu J.G."/>
            <person name="Ruan X.D."/>
            <person name="Zhao L."/>
            <person name="Wei J.T."/>
            <person name="Ye R.Z."/>
            <person name="Que T.C."/>
            <person name="Du C.H."/>
            <person name="Zhou Y.H."/>
            <person name="Cheng J.X."/>
            <person name="Dai P.F."/>
            <person name="Guo W.B."/>
            <person name="Han X.H."/>
            <person name="Huang E.J."/>
            <person name="Li L.F."/>
            <person name="Wei W."/>
            <person name="Gao Y.C."/>
            <person name="Liu J.Z."/>
            <person name="Shao H.Z."/>
            <person name="Wang X."/>
            <person name="Wang C.C."/>
            <person name="Yang T.C."/>
            <person name="Huo Q.B."/>
            <person name="Li W."/>
            <person name="Chen H.Y."/>
            <person name="Chen S.E."/>
            <person name="Zhou L.G."/>
            <person name="Ni X.B."/>
            <person name="Tian J.H."/>
            <person name="Sheng Y."/>
            <person name="Liu T."/>
            <person name="Pan Y.S."/>
            <person name="Xia L.Y."/>
            <person name="Li J."/>
            <person name="Zhao F."/>
            <person name="Cao W.C."/>
        </authorList>
    </citation>
    <scope>NUCLEOTIDE SEQUENCE</scope>
    <source>
        <strain evidence="2">Rmic-2018</strain>
    </source>
</reference>
<keyword evidence="1" id="KW-0175">Coiled coil</keyword>
<organism evidence="2 3">
    <name type="scientific">Rhipicephalus microplus</name>
    <name type="common">Cattle tick</name>
    <name type="synonym">Boophilus microplus</name>
    <dbReference type="NCBI Taxonomy" id="6941"/>
    <lineage>
        <taxon>Eukaryota</taxon>
        <taxon>Metazoa</taxon>
        <taxon>Ecdysozoa</taxon>
        <taxon>Arthropoda</taxon>
        <taxon>Chelicerata</taxon>
        <taxon>Arachnida</taxon>
        <taxon>Acari</taxon>
        <taxon>Parasitiformes</taxon>
        <taxon>Ixodida</taxon>
        <taxon>Ixodoidea</taxon>
        <taxon>Ixodidae</taxon>
        <taxon>Rhipicephalinae</taxon>
        <taxon>Rhipicephalus</taxon>
        <taxon>Boophilus</taxon>
    </lineage>
</organism>